<comment type="caution">
    <text evidence="1">The sequence shown here is derived from an EMBL/GenBank/DDBJ whole genome shotgun (WGS) entry which is preliminary data.</text>
</comment>
<evidence type="ECO:0000313" key="2">
    <source>
        <dbReference type="Proteomes" id="UP000070089"/>
    </source>
</evidence>
<organism evidence="1 2">
    <name type="scientific">Giardia duodenalis assemblage B</name>
    <dbReference type="NCBI Taxonomy" id="1394984"/>
    <lineage>
        <taxon>Eukaryota</taxon>
        <taxon>Metamonada</taxon>
        <taxon>Diplomonadida</taxon>
        <taxon>Hexamitidae</taxon>
        <taxon>Giardiinae</taxon>
        <taxon>Giardia</taxon>
    </lineage>
</organism>
<dbReference type="OrthoDB" id="10261439at2759"/>
<gene>
    <name evidence="1" type="ORF">QR46_4820</name>
</gene>
<accession>A0A132NMB2</accession>
<protein>
    <submittedName>
        <fullName evidence="1">Coatomer beta subunit</fullName>
    </submittedName>
</protein>
<dbReference type="AlphaFoldDB" id="A0A132NMB2"/>
<sequence length="91" mass="9815">MSYLGSARFSLLLKGPSFTTIFIKDPDFSLYTPSQAASSNTLGNDSAGKMYSSGSLGTVLQLSGDSERIYAEAVDQVSLFLRALNVRFTPH</sequence>
<dbReference type="Proteomes" id="UP000070089">
    <property type="component" value="Unassembled WGS sequence"/>
</dbReference>
<dbReference type="VEuPathDB" id="GiardiaDB:QR46_4820"/>
<reference evidence="1 2" key="1">
    <citation type="journal article" date="2015" name="Mol. Biochem. Parasitol.">
        <title>Identification of polymorphic genes for use in assemblage B genotyping assays through comparative genomics of multiple assemblage B Giardia duodenalis isolates.</title>
        <authorList>
            <person name="Wielinga C."/>
            <person name="Thompson R.C."/>
            <person name="Monis P."/>
            <person name="Ryan U."/>
        </authorList>
    </citation>
    <scope>NUCLEOTIDE SEQUENCE [LARGE SCALE GENOMIC DNA]</scope>
    <source>
        <strain evidence="1 2">BAH15c1</strain>
    </source>
</reference>
<proteinExistence type="predicted"/>
<dbReference type="EMBL" id="JXTI01000237">
    <property type="protein sequence ID" value="KWX11225.1"/>
    <property type="molecule type" value="Genomic_DNA"/>
</dbReference>
<evidence type="ECO:0000313" key="1">
    <source>
        <dbReference type="EMBL" id="KWX11225.1"/>
    </source>
</evidence>
<name>A0A132NMB2_GIAIN</name>